<keyword evidence="5 11" id="KW-0547">Nucleotide-binding</keyword>
<proteinExistence type="inferred from homology"/>
<evidence type="ECO:0000256" key="4">
    <source>
        <dbReference type="ARBA" id="ARBA00022694"/>
    </source>
</evidence>
<comment type="similarity">
    <text evidence="11">Belongs to the MnmA/TRMU family.</text>
</comment>
<dbReference type="InterPro" id="IPR023382">
    <property type="entry name" value="MnmA-like_central_sf"/>
</dbReference>
<dbReference type="InterPro" id="IPR046884">
    <property type="entry name" value="MnmA-like_central"/>
</dbReference>
<dbReference type="NCBIfam" id="TIGR00420">
    <property type="entry name" value="trmU"/>
    <property type="match status" value="1"/>
</dbReference>
<dbReference type="EMBL" id="FOWD01000013">
    <property type="protein sequence ID" value="SFO21484.1"/>
    <property type="molecule type" value="Genomic_DNA"/>
</dbReference>
<dbReference type="GO" id="GO:0005524">
    <property type="term" value="F:ATP binding"/>
    <property type="evidence" value="ECO:0007669"/>
    <property type="project" value="UniProtKB-KW"/>
</dbReference>
<evidence type="ECO:0000259" key="12">
    <source>
        <dbReference type="Pfam" id="PF20258"/>
    </source>
</evidence>
<dbReference type="Pfam" id="PF20258">
    <property type="entry name" value="tRNA_Me_trans_C"/>
    <property type="match status" value="1"/>
</dbReference>
<evidence type="ECO:0000256" key="8">
    <source>
        <dbReference type="ARBA" id="ARBA00023157"/>
    </source>
</evidence>
<keyword evidence="1 11" id="KW-0963">Cytoplasm</keyword>
<dbReference type="FunFam" id="2.30.30.280:FF:000001">
    <property type="entry name" value="tRNA-specific 2-thiouridylase MnmA"/>
    <property type="match status" value="1"/>
</dbReference>
<evidence type="ECO:0000256" key="3">
    <source>
        <dbReference type="ARBA" id="ARBA00022679"/>
    </source>
</evidence>
<dbReference type="HAMAP" id="MF_00144">
    <property type="entry name" value="tRNA_thiouridyl_MnmA"/>
    <property type="match status" value="1"/>
</dbReference>
<dbReference type="GO" id="GO:0000049">
    <property type="term" value="F:tRNA binding"/>
    <property type="evidence" value="ECO:0007669"/>
    <property type="project" value="UniProtKB-KW"/>
</dbReference>
<keyword evidence="15" id="KW-1185">Reference proteome</keyword>
<evidence type="ECO:0000256" key="6">
    <source>
        <dbReference type="ARBA" id="ARBA00022840"/>
    </source>
</evidence>
<keyword evidence="7 11" id="KW-0694">RNA-binding</keyword>
<dbReference type="STRING" id="1527.SAMN04489757_11348"/>
<evidence type="ECO:0000256" key="9">
    <source>
        <dbReference type="ARBA" id="ARBA00051542"/>
    </source>
</evidence>
<protein>
    <recommendedName>
        <fullName evidence="11">tRNA-specific 2-thiouridylase MnmA</fullName>
        <ecNumber evidence="11">2.8.1.13</ecNumber>
    </recommendedName>
</protein>
<keyword evidence="4 11" id="KW-0819">tRNA processing</keyword>
<feature type="domain" description="tRNA-specific 2-thiouridylase MnmA-like C-terminal" evidence="12">
    <location>
        <begin position="282"/>
        <end position="357"/>
    </location>
</feature>
<comment type="catalytic activity">
    <reaction evidence="9 11">
        <text>S-sulfanyl-L-cysteinyl-[protein] + uridine(34) in tRNA + AH2 + ATP = 2-thiouridine(34) in tRNA + L-cysteinyl-[protein] + A + AMP + diphosphate + H(+)</text>
        <dbReference type="Rhea" id="RHEA:47032"/>
        <dbReference type="Rhea" id="RHEA-COMP:10131"/>
        <dbReference type="Rhea" id="RHEA-COMP:11726"/>
        <dbReference type="Rhea" id="RHEA-COMP:11727"/>
        <dbReference type="Rhea" id="RHEA-COMP:11728"/>
        <dbReference type="ChEBI" id="CHEBI:13193"/>
        <dbReference type="ChEBI" id="CHEBI:15378"/>
        <dbReference type="ChEBI" id="CHEBI:17499"/>
        <dbReference type="ChEBI" id="CHEBI:29950"/>
        <dbReference type="ChEBI" id="CHEBI:30616"/>
        <dbReference type="ChEBI" id="CHEBI:33019"/>
        <dbReference type="ChEBI" id="CHEBI:61963"/>
        <dbReference type="ChEBI" id="CHEBI:65315"/>
        <dbReference type="ChEBI" id="CHEBI:87170"/>
        <dbReference type="ChEBI" id="CHEBI:456215"/>
        <dbReference type="EC" id="2.8.1.13"/>
    </reaction>
</comment>
<dbReference type="InterPro" id="IPR004506">
    <property type="entry name" value="MnmA-like"/>
</dbReference>
<feature type="region of interest" description="Interaction with tRNA" evidence="11">
    <location>
        <begin position="308"/>
        <end position="309"/>
    </location>
</feature>
<evidence type="ECO:0000313" key="14">
    <source>
        <dbReference type="EMBL" id="SFO21484.1"/>
    </source>
</evidence>
<name>A0A1I5FCK1_9FIRM</name>
<feature type="disulfide bond" description="Alternate" evidence="11">
    <location>
        <begin position="105"/>
        <end position="202"/>
    </location>
</feature>
<comment type="subcellular location">
    <subcellularLocation>
        <location evidence="11">Cytoplasm</location>
    </subcellularLocation>
</comment>
<dbReference type="Gene3D" id="2.40.30.10">
    <property type="entry name" value="Translation factors"/>
    <property type="match status" value="1"/>
</dbReference>
<dbReference type="Gene3D" id="3.40.50.620">
    <property type="entry name" value="HUPs"/>
    <property type="match status" value="1"/>
</dbReference>
<gene>
    <name evidence="11" type="primary">mnmA</name>
    <name evidence="14" type="ORF">SAMN04489757_11348</name>
</gene>
<dbReference type="PANTHER" id="PTHR11933">
    <property type="entry name" value="TRNA 5-METHYLAMINOMETHYL-2-THIOURIDYLATE -METHYLTRANSFERASE"/>
    <property type="match status" value="1"/>
</dbReference>
<dbReference type="NCBIfam" id="NF001138">
    <property type="entry name" value="PRK00143.1"/>
    <property type="match status" value="1"/>
</dbReference>
<comment type="function">
    <text evidence="10 11">Catalyzes the 2-thiolation of uridine at the wobble position (U34) of tRNA, leading to the formation of s(2)U34.</text>
</comment>
<dbReference type="RefSeq" id="WP_091686293.1">
    <property type="nucleotide sequence ID" value="NZ_BAABFM010000027.1"/>
</dbReference>
<feature type="site" description="Interaction with tRNA" evidence="11">
    <location>
        <position position="130"/>
    </location>
</feature>
<dbReference type="AlphaFoldDB" id="A0A1I5FCK1"/>
<evidence type="ECO:0000256" key="2">
    <source>
        <dbReference type="ARBA" id="ARBA00022555"/>
    </source>
</evidence>
<dbReference type="CDD" id="cd01998">
    <property type="entry name" value="MnmA_TRMU-like"/>
    <property type="match status" value="1"/>
</dbReference>
<dbReference type="SUPFAM" id="SSF52402">
    <property type="entry name" value="Adenine nucleotide alpha hydrolases-like"/>
    <property type="match status" value="1"/>
</dbReference>
<dbReference type="OrthoDB" id="9800696at2"/>
<feature type="binding site" evidence="11">
    <location>
        <begin position="9"/>
        <end position="16"/>
    </location>
    <ligand>
        <name>ATP</name>
        <dbReference type="ChEBI" id="CHEBI:30616"/>
    </ligand>
</feature>
<evidence type="ECO:0000256" key="5">
    <source>
        <dbReference type="ARBA" id="ARBA00022741"/>
    </source>
</evidence>
<reference evidence="14 15" key="1">
    <citation type="submission" date="2016-10" db="EMBL/GenBank/DDBJ databases">
        <authorList>
            <person name="de Groot N.N."/>
        </authorList>
    </citation>
    <scope>NUCLEOTIDE SEQUENCE [LARGE SCALE GENOMIC DNA]</scope>
    <source>
        <strain evidence="14 15">DSM 1283</strain>
    </source>
</reference>
<feature type="binding site" evidence="11">
    <location>
        <position position="35"/>
    </location>
    <ligand>
        <name>ATP</name>
        <dbReference type="ChEBI" id="CHEBI:30616"/>
    </ligand>
</feature>
<dbReference type="Proteomes" id="UP000198806">
    <property type="component" value="Unassembled WGS sequence"/>
</dbReference>
<accession>A0A1I5FCK1</accession>
<dbReference type="GO" id="GO:0005737">
    <property type="term" value="C:cytoplasm"/>
    <property type="evidence" value="ECO:0007669"/>
    <property type="project" value="UniProtKB-SubCell"/>
</dbReference>
<feature type="domain" description="tRNA-specific 2-thiouridylase MnmA-like central" evidence="13">
    <location>
        <begin position="211"/>
        <end position="274"/>
    </location>
</feature>
<feature type="region of interest" description="Interaction with tRNA" evidence="11">
    <location>
        <begin position="152"/>
        <end position="154"/>
    </location>
</feature>
<sequence length="361" mass="40237">MEKKKVVVGMSGGVDSSVAAYLLKKAGYDVIGVTMQIWQDEDAAAQEESGGCCGLSAVDDARRVANALEIPYYVMNFKREFKGSVMDYFAEEYLKGNTPNPCIACNRYVKWESLLKRSLDIGAEYIATGHYARVVRLENGRYTLMKSATAAKDQTYALYNLTQYQLAHTLMPVGEYTKDEIREIAKDINLRIANKPDSQEICFIPDKDYAKFITEYTGEEVKEGNFVTPEGKVIGKHKGIIHYTVGQRKGLNLAMGHPVFVLAIRPDTNEVVIGNADEVYSNKLYAGNLNFMSIEDLEGEMVVDAKIRYSHKGSKCTIRKVGEDKVECVFEEPQRAITPGQAVVFYDGDYVVGGGTILRDE</sequence>
<dbReference type="Pfam" id="PF20259">
    <property type="entry name" value="tRNA_Me_trans_M"/>
    <property type="match status" value="1"/>
</dbReference>
<dbReference type="PANTHER" id="PTHR11933:SF5">
    <property type="entry name" value="MITOCHONDRIAL TRNA-SPECIFIC 2-THIOURIDYLASE 1"/>
    <property type="match status" value="1"/>
</dbReference>
<feature type="active site" description="Cysteine persulfide intermediate" evidence="11">
    <location>
        <position position="202"/>
    </location>
</feature>
<dbReference type="GO" id="GO:0002143">
    <property type="term" value="P:tRNA wobble position uridine thiolation"/>
    <property type="evidence" value="ECO:0007669"/>
    <property type="project" value="TreeGrafter"/>
</dbReference>
<dbReference type="GO" id="GO:0103016">
    <property type="term" value="F:tRNA-uridine 2-sulfurtransferase activity"/>
    <property type="evidence" value="ECO:0007669"/>
    <property type="project" value="UniProtKB-EC"/>
</dbReference>
<evidence type="ECO:0000256" key="1">
    <source>
        <dbReference type="ARBA" id="ARBA00022490"/>
    </source>
</evidence>
<dbReference type="FunFam" id="3.40.50.620:FF:000115">
    <property type="entry name" value="tRNA-specific 2-thiouridylase MnmA"/>
    <property type="match status" value="1"/>
</dbReference>
<organism evidence="14 15">
    <name type="scientific">Anaerocolumna aminovalerica</name>
    <dbReference type="NCBI Taxonomy" id="1527"/>
    <lineage>
        <taxon>Bacteria</taxon>
        <taxon>Bacillati</taxon>
        <taxon>Bacillota</taxon>
        <taxon>Clostridia</taxon>
        <taxon>Lachnospirales</taxon>
        <taxon>Lachnospiraceae</taxon>
        <taxon>Anaerocolumna</taxon>
    </lineage>
</organism>
<dbReference type="EC" id="2.8.1.13" evidence="11"/>
<dbReference type="InterPro" id="IPR014729">
    <property type="entry name" value="Rossmann-like_a/b/a_fold"/>
</dbReference>
<evidence type="ECO:0000256" key="7">
    <source>
        <dbReference type="ARBA" id="ARBA00022884"/>
    </source>
</evidence>
<evidence type="ECO:0000259" key="13">
    <source>
        <dbReference type="Pfam" id="PF20259"/>
    </source>
</evidence>
<dbReference type="Pfam" id="PF03054">
    <property type="entry name" value="tRNA_Me_trans"/>
    <property type="match status" value="1"/>
</dbReference>
<feature type="binding site" evidence="11">
    <location>
        <position position="129"/>
    </location>
    <ligand>
        <name>ATP</name>
        <dbReference type="ChEBI" id="CHEBI:30616"/>
    </ligand>
</feature>
<keyword evidence="8 11" id="KW-1015">Disulfide bond</keyword>
<dbReference type="InterPro" id="IPR046885">
    <property type="entry name" value="MnmA-like_C"/>
</dbReference>
<evidence type="ECO:0000313" key="15">
    <source>
        <dbReference type="Proteomes" id="UP000198806"/>
    </source>
</evidence>
<dbReference type="Gene3D" id="2.30.30.280">
    <property type="entry name" value="Adenine nucleotide alpha hydrolases-like domains"/>
    <property type="match status" value="1"/>
</dbReference>
<evidence type="ECO:0000256" key="10">
    <source>
        <dbReference type="ARBA" id="ARBA00056575"/>
    </source>
</evidence>
<feature type="active site" description="Nucleophile" evidence="11">
    <location>
        <position position="105"/>
    </location>
</feature>
<comment type="caution">
    <text evidence="11">Lacks conserved residue(s) required for the propagation of feature annotation.</text>
</comment>
<feature type="site" description="Interaction with tRNA" evidence="11">
    <location>
        <position position="341"/>
    </location>
</feature>
<keyword evidence="2 11" id="KW-0820">tRNA-binding</keyword>
<keyword evidence="3 11" id="KW-0808">Transferase</keyword>
<evidence type="ECO:0000256" key="11">
    <source>
        <dbReference type="HAMAP-Rule" id="MF_00144"/>
    </source>
</evidence>
<dbReference type="FunFam" id="2.40.30.10:FF:000023">
    <property type="entry name" value="tRNA-specific 2-thiouridylase MnmA"/>
    <property type="match status" value="1"/>
</dbReference>
<keyword evidence="6 11" id="KW-0067">ATP-binding</keyword>